<sequence length="257" mass="28561">MPPKPQTTITDTDKDAISSSGITVNALTGERHIPASIRPDGSQRREIKVRPGYRPPEDIQVYKNRTAEAWKNRGKGAGIPGAETLNDESPDAPTAIAARNKNAKKREAKKRAKAVASDNVASIKTEGGVGGKAMEKDNWKGKGEEHDVAAVAPDAVVDPEAEKEKKARNLRKKLRQARELREKKDNGENLLPEQFEKVIKIQELVRQLDALGFDSDGERKKEAVGPEFEKYTSVRYLGLKFREDVRCIWDKNDDTHG</sequence>
<feature type="region of interest" description="Disordered" evidence="1">
    <location>
        <begin position="1"/>
        <end position="57"/>
    </location>
</feature>
<feature type="compositionally biased region" description="Low complexity" evidence="1">
    <location>
        <begin position="149"/>
        <end position="158"/>
    </location>
</feature>
<dbReference type="SUPFAM" id="SSF101931">
    <property type="entry name" value="Pym (Within the bgcn gene intron protein, WIBG), N-terminal domain"/>
    <property type="match status" value="1"/>
</dbReference>
<organism evidence="3 4">
    <name type="scientific">Paracoccidioides brasiliensis</name>
    <dbReference type="NCBI Taxonomy" id="121759"/>
    <lineage>
        <taxon>Eukaryota</taxon>
        <taxon>Fungi</taxon>
        <taxon>Dikarya</taxon>
        <taxon>Ascomycota</taxon>
        <taxon>Pezizomycotina</taxon>
        <taxon>Eurotiomycetes</taxon>
        <taxon>Eurotiomycetidae</taxon>
        <taxon>Onygenales</taxon>
        <taxon>Ajellomycetaceae</taxon>
        <taxon>Paracoccidioides</taxon>
    </lineage>
</organism>
<name>A0A1D2JNH7_PARBR</name>
<dbReference type="Proteomes" id="UP000242814">
    <property type="component" value="Unassembled WGS sequence"/>
</dbReference>
<accession>A0A1D2JNH7</accession>
<feature type="region of interest" description="Disordered" evidence="1">
    <location>
        <begin position="125"/>
        <end position="169"/>
    </location>
</feature>
<reference evidence="3 4" key="1">
    <citation type="submission" date="2016-06" db="EMBL/GenBank/DDBJ databases">
        <authorList>
            <person name="Kjaerup R.B."/>
            <person name="Dalgaard T.S."/>
            <person name="Juul-Madsen H.R."/>
        </authorList>
    </citation>
    <scope>NUCLEOTIDE SEQUENCE [LARGE SCALE GENOMIC DNA]</scope>
    <source>
        <strain evidence="3 4">Pb300</strain>
    </source>
</reference>
<dbReference type="VEuPathDB" id="FungiDB:PABG_01708"/>
<dbReference type="SMART" id="SM01273">
    <property type="entry name" value="Mago-bind"/>
    <property type="match status" value="1"/>
</dbReference>
<dbReference type="EMBL" id="LZYO01000016">
    <property type="protein sequence ID" value="ODH44778.1"/>
    <property type="molecule type" value="Genomic_DNA"/>
</dbReference>
<feature type="region of interest" description="Disordered" evidence="1">
    <location>
        <begin position="72"/>
        <end position="93"/>
    </location>
</feature>
<dbReference type="InterPro" id="IPR015362">
    <property type="entry name" value="WIBG_mago-bd"/>
</dbReference>
<evidence type="ECO:0000313" key="3">
    <source>
        <dbReference type="EMBL" id="ODH44778.1"/>
    </source>
</evidence>
<comment type="caution">
    <text evidence="3">The sequence shown here is derived from an EMBL/GenBank/DDBJ whole genome shotgun (WGS) entry which is preliminary data.</text>
</comment>
<dbReference type="InterPro" id="IPR039333">
    <property type="entry name" value="PYM1"/>
</dbReference>
<dbReference type="PANTHER" id="PTHR22959">
    <property type="entry name" value="PYM PROTEIN"/>
    <property type="match status" value="1"/>
</dbReference>
<gene>
    <name evidence="3" type="ORF">ACO22_00768</name>
</gene>
<dbReference type="GO" id="GO:1903259">
    <property type="term" value="P:exon-exon junction complex disassembly"/>
    <property type="evidence" value="ECO:0007669"/>
    <property type="project" value="InterPro"/>
</dbReference>
<proteinExistence type="predicted"/>
<dbReference type="GO" id="GO:0003723">
    <property type="term" value="F:RNA binding"/>
    <property type="evidence" value="ECO:0007669"/>
    <property type="project" value="TreeGrafter"/>
</dbReference>
<feature type="compositionally biased region" description="Basic and acidic residues" evidence="1">
    <location>
        <begin position="133"/>
        <end position="148"/>
    </location>
</feature>
<dbReference type="GO" id="GO:0005737">
    <property type="term" value="C:cytoplasm"/>
    <property type="evidence" value="ECO:0007669"/>
    <property type="project" value="TreeGrafter"/>
</dbReference>
<dbReference type="InterPro" id="IPR036348">
    <property type="entry name" value="WIBG_N_sf"/>
</dbReference>
<dbReference type="VEuPathDB" id="FungiDB:PADG_03698"/>
<dbReference type="AlphaFoldDB" id="A0A1D2JNH7"/>
<feature type="compositionally biased region" description="Polar residues" evidence="1">
    <location>
        <begin position="1"/>
        <end position="10"/>
    </location>
</feature>
<protein>
    <recommendedName>
        <fullName evidence="2">WIBG Mago-binding domain-containing protein</fullName>
    </recommendedName>
</protein>
<dbReference type="Pfam" id="PF09282">
    <property type="entry name" value="Mago-bind"/>
    <property type="match status" value="1"/>
</dbReference>
<evidence type="ECO:0000259" key="2">
    <source>
        <dbReference type="SMART" id="SM01273"/>
    </source>
</evidence>
<dbReference type="GO" id="GO:0035145">
    <property type="term" value="C:exon-exon junction complex"/>
    <property type="evidence" value="ECO:0007669"/>
    <property type="project" value="TreeGrafter"/>
</dbReference>
<evidence type="ECO:0000256" key="1">
    <source>
        <dbReference type="SAM" id="MobiDB-lite"/>
    </source>
</evidence>
<feature type="domain" description="WIBG Mago-binding" evidence="2">
    <location>
        <begin position="29"/>
        <end position="55"/>
    </location>
</feature>
<feature type="compositionally biased region" description="Polar residues" evidence="1">
    <location>
        <begin position="17"/>
        <end position="26"/>
    </location>
</feature>
<dbReference type="PANTHER" id="PTHR22959:SF0">
    <property type="entry name" value="PARTNER OF Y14 AND MAGO"/>
    <property type="match status" value="1"/>
</dbReference>
<evidence type="ECO:0000313" key="4">
    <source>
        <dbReference type="Proteomes" id="UP000242814"/>
    </source>
</evidence>